<dbReference type="InterPro" id="IPR038726">
    <property type="entry name" value="PDDEXK_AddAB-type"/>
</dbReference>
<dbReference type="AlphaFoldDB" id="A0A542W1M6"/>
<dbReference type="Gene3D" id="3.90.320.10">
    <property type="match status" value="1"/>
</dbReference>
<dbReference type="Pfam" id="PF12705">
    <property type="entry name" value="PDDEXK_1"/>
    <property type="match status" value="1"/>
</dbReference>
<dbReference type="OrthoDB" id="9780606at2"/>
<dbReference type="InterPro" id="IPR014153">
    <property type="entry name" value="Ds_break_AddB"/>
</dbReference>
<dbReference type="GO" id="GO:0004386">
    <property type="term" value="F:helicase activity"/>
    <property type="evidence" value="ECO:0007669"/>
    <property type="project" value="UniProtKB-KW"/>
</dbReference>
<dbReference type="InterPro" id="IPR027417">
    <property type="entry name" value="P-loop_NTPase"/>
</dbReference>
<sequence>MPEKSRLFTIPFHLSFADALVDGLIRRYDPMTLAQGLILLPNNRSIRAITEAFVRRSSSGLLLPRMVPVGDPLLDDRLGAFLDPVDLTNPLPPAISPLERHFRLTRLVKKTMKKQGRAISVSEAHRLAEELALTLDQLMAAEIDPARLTQLIDPLAEQELARHWQASLKLLESILTDWPEELKKTGQIEIQDRRNKLLDRLTERWKQQPPVEKPIIAAGAITGSPVSARLLRVISEMDDGLIVFPGLDTTMPDEEWQLLGPHERNPDTGIKQPSLESHPQFQLKLLLDRMGIDRKEVIEWDALNKPDTLNAPSRQAANLAIHHLMAPARYTNRWQSLPEKERVFPNLSVIETAHPEEEAQVIALALRQAVEEKGQTAALVTPDRALAVRVSALLKRFGIDADDSAGRPLSLTPPGLLLLDLVSLAADHFSAVSFLAVAKHPLVAFGEERELWRGHIRDLDKLLRGPLLRNGLTGITEKITEAVSKGRANPELLEWWEKTKQPFIPLDQQYQAVLPLTDIIRILRETANAIAGDEIWAEAAGRLAADLVAEIEALAVDHNETMRFSDFAHVLRQLMDKQAVRPMKNGHPRIFIWGLIEARLQHADLMIAAGLNETVWPPIKEADPWLAPRIRSELGLPGLELRIGIAAHDFSSVLGAKKVLLTRARRDARAPTMASRFWLRLEAMASGLKKADYLPYWAKMLDEPQAFKPAERPMPNPPVDERPQKIAVTRFDSLQSDPYSYYASNILRLRKLDPVDAEPTAAWRGSLIHSILESWAKDDNHRIGRLRPRTLAFLESINAHLIQKTLWLPRLLQAIDWIENEVRQMAEEGRHILDVERKASCLINGIELYGYVDRIDQLSDGAFAIVDYKTGAPPTAASVKSGDNLQLGLLGLLIERNGIPDIKGAVKEFEYWSTALKPKNKKAGYSVSILGKGSRALLPEDILHMAEERFIAVTDHYLLHNTPFTARPHRGKKLYDDYAQLMRFDEWRSNPQPKLTQN</sequence>
<dbReference type="Proteomes" id="UP000316887">
    <property type="component" value="Unassembled WGS sequence"/>
</dbReference>
<dbReference type="EMBL" id="VFOF01000001">
    <property type="protein sequence ID" value="TQL17485.1"/>
    <property type="molecule type" value="Genomic_DNA"/>
</dbReference>
<keyword evidence="2" id="KW-0347">Helicase</keyword>
<comment type="caution">
    <text evidence="2">The sequence shown here is derived from an EMBL/GenBank/DDBJ whole genome shotgun (WGS) entry which is preliminary data.</text>
</comment>
<evidence type="ECO:0000313" key="2">
    <source>
        <dbReference type="EMBL" id="TQL17485.1"/>
    </source>
</evidence>
<feature type="domain" description="PD-(D/E)XK endonuclease-like" evidence="1">
    <location>
        <begin position="726"/>
        <end position="921"/>
    </location>
</feature>
<organism evidence="2 3">
    <name type="scientific">Zymomonas mobilis</name>
    <dbReference type="NCBI Taxonomy" id="542"/>
    <lineage>
        <taxon>Bacteria</taxon>
        <taxon>Pseudomonadati</taxon>
        <taxon>Pseudomonadota</taxon>
        <taxon>Alphaproteobacteria</taxon>
        <taxon>Sphingomonadales</taxon>
        <taxon>Zymomonadaceae</taxon>
        <taxon>Zymomonas</taxon>
    </lineage>
</organism>
<reference evidence="2 3" key="1">
    <citation type="submission" date="2019-06" db="EMBL/GenBank/DDBJ databases">
        <title>Genome sequencing of Zymomonas mobilis strains for genetic engineering and biofuel applications.</title>
        <authorList>
            <person name="Teravest M."/>
        </authorList>
    </citation>
    <scope>NUCLEOTIDE SEQUENCE [LARGE SCALE GENOMIC DNA]</scope>
    <source>
        <strain evidence="2 3">AN0101</strain>
    </source>
</reference>
<dbReference type="InterPro" id="IPR011335">
    <property type="entry name" value="Restrct_endonuc-II-like"/>
</dbReference>
<gene>
    <name evidence="2" type="ORF">FBY58_1072</name>
</gene>
<keyword evidence="2" id="KW-0378">Hydrolase</keyword>
<dbReference type="RefSeq" id="WP_141919825.1">
    <property type="nucleotide sequence ID" value="NZ_VFOF01000001.1"/>
</dbReference>
<dbReference type="NCBIfam" id="TIGR02786">
    <property type="entry name" value="addB_alphas"/>
    <property type="match status" value="1"/>
</dbReference>
<evidence type="ECO:0000313" key="3">
    <source>
        <dbReference type="Proteomes" id="UP000316887"/>
    </source>
</evidence>
<dbReference type="InterPro" id="IPR011604">
    <property type="entry name" value="PDDEXK-like_dom_sf"/>
</dbReference>
<accession>A0A542W1M6</accession>
<proteinExistence type="predicted"/>
<name>A0A542W1M6_ZYMMB</name>
<evidence type="ECO:0000259" key="1">
    <source>
        <dbReference type="Pfam" id="PF12705"/>
    </source>
</evidence>
<dbReference type="SUPFAM" id="SSF52980">
    <property type="entry name" value="Restriction endonuclease-like"/>
    <property type="match status" value="1"/>
</dbReference>
<protein>
    <submittedName>
        <fullName evidence="2">ATP-dependent helicase/nuclease subunit B</fullName>
    </submittedName>
</protein>
<keyword evidence="2" id="KW-0547">Nucleotide-binding</keyword>
<dbReference type="SUPFAM" id="SSF52540">
    <property type="entry name" value="P-loop containing nucleoside triphosphate hydrolases"/>
    <property type="match status" value="1"/>
</dbReference>
<keyword evidence="2" id="KW-0067">ATP-binding</keyword>